<keyword evidence="2" id="KW-0812">Transmembrane</keyword>
<feature type="compositionally biased region" description="Pro residues" evidence="1">
    <location>
        <begin position="29"/>
        <end position="54"/>
    </location>
</feature>
<evidence type="ECO:0000256" key="1">
    <source>
        <dbReference type="SAM" id="MobiDB-lite"/>
    </source>
</evidence>
<keyword evidence="2" id="KW-0472">Membrane</keyword>
<feature type="transmembrane region" description="Helical" evidence="2">
    <location>
        <begin position="99"/>
        <end position="122"/>
    </location>
</feature>
<keyword evidence="2" id="KW-1133">Transmembrane helix</keyword>
<comment type="caution">
    <text evidence="5">The sequence shown here is derived from an EMBL/GenBank/DDBJ whole genome shotgun (WGS) entry which is preliminary data.</text>
</comment>
<feature type="region of interest" description="Disordered" evidence="1">
    <location>
        <begin position="1"/>
        <end position="57"/>
    </location>
</feature>
<dbReference type="Proteomes" id="UP000297792">
    <property type="component" value="Unassembled WGS sequence"/>
</dbReference>
<feature type="compositionally biased region" description="Low complexity" evidence="1">
    <location>
        <begin position="12"/>
        <end position="28"/>
    </location>
</feature>
<proteinExistence type="predicted"/>
<dbReference type="InterPro" id="IPR038232">
    <property type="entry name" value="PknH-like_Extracell_sf"/>
</dbReference>
<reference evidence="5 6" key="1">
    <citation type="submission" date="2018-12" db="EMBL/GenBank/DDBJ databases">
        <title>Draft genome sequences of Mycolicibacterium peregrinum isolated from a pig with lymphadenitis and from soil on the same Japanese pig farm.</title>
        <authorList>
            <person name="Komatsu T."/>
            <person name="Ohya K."/>
            <person name="Sawai K."/>
            <person name="Odoi J.O."/>
            <person name="Otsu K."/>
            <person name="Ota A."/>
            <person name="Ito T."/>
            <person name="Kawai M."/>
            <person name="Maruyama F."/>
        </authorList>
    </citation>
    <scope>NUCLEOTIDE SEQUENCE [LARGE SCALE GENOMIC DNA]</scope>
    <source>
        <strain evidence="5 6">138</strain>
    </source>
</reference>
<name>A0A4Z0HUW8_MYCPR</name>
<feature type="region of interest" description="Disordered" evidence="1">
    <location>
        <begin position="127"/>
        <end position="152"/>
    </location>
</feature>
<feature type="domain" description="PknH-like extracellular" evidence="4">
    <location>
        <begin position="154"/>
        <end position="340"/>
    </location>
</feature>
<evidence type="ECO:0000313" key="5">
    <source>
        <dbReference type="EMBL" id="TGB40155.1"/>
    </source>
</evidence>
<dbReference type="InterPro" id="IPR026954">
    <property type="entry name" value="PknH-like_Extracell"/>
</dbReference>
<feature type="domain" description="DUF4190" evidence="3">
    <location>
        <begin position="63"/>
        <end position="114"/>
    </location>
</feature>
<gene>
    <name evidence="5" type="ORF">EJD98_19830</name>
</gene>
<dbReference type="AlphaFoldDB" id="A0A4Z0HUW8"/>
<sequence>MSSHDPFGGIPFGQNPFGQYPQGQYPQGQYPPPGQPPYGGPPVVPGPPQSPAPPNGEANTLATLSVVFAFVFAPAGAVLGHLGLSQIKRTGQRGRDRALVGLSLSYALIVIAVAALVIWAVIPSSPSTTTAETTTRTTAPATTTTTTPVPPPLVTEAQLAGLLPSLAEVQEITKNPQLTTDGKPQDIGLPAGHTYSPVECASSFSMFMPLPYENSGYVKTAGTSQYQSPNPDLQAYEGVAMFADAAAAQRALARNLELWRGCAGKTFTWTVQDGQYTHFILGGPEEKAGGIVALRSSNQGSKSWMLRAIGAKANVLVDVHVLGVGLTDEAVTVVQRILDRIPG</sequence>
<keyword evidence="6" id="KW-1185">Reference proteome</keyword>
<feature type="transmembrane region" description="Helical" evidence="2">
    <location>
        <begin position="61"/>
        <end position="87"/>
    </location>
</feature>
<dbReference type="InterPro" id="IPR025241">
    <property type="entry name" value="DUF4190"/>
</dbReference>
<organism evidence="5 6">
    <name type="scientific">Mycolicibacterium peregrinum</name>
    <name type="common">Mycobacterium peregrinum</name>
    <dbReference type="NCBI Taxonomy" id="43304"/>
    <lineage>
        <taxon>Bacteria</taxon>
        <taxon>Bacillati</taxon>
        <taxon>Actinomycetota</taxon>
        <taxon>Actinomycetes</taxon>
        <taxon>Mycobacteriales</taxon>
        <taxon>Mycobacteriaceae</taxon>
        <taxon>Mycolicibacterium</taxon>
    </lineage>
</organism>
<dbReference type="Pfam" id="PF13828">
    <property type="entry name" value="DUF4190"/>
    <property type="match status" value="1"/>
</dbReference>
<dbReference type="EMBL" id="RWKA01000011">
    <property type="protein sequence ID" value="TGB40155.1"/>
    <property type="molecule type" value="Genomic_DNA"/>
</dbReference>
<evidence type="ECO:0000259" key="3">
    <source>
        <dbReference type="Pfam" id="PF13828"/>
    </source>
</evidence>
<evidence type="ECO:0000313" key="6">
    <source>
        <dbReference type="Proteomes" id="UP000297792"/>
    </source>
</evidence>
<feature type="compositionally biased region" description="Low complexity" evidence="1">
    <location>
        <begin position="127"/>
        <end position="147"/>
    </location>
</feature>
<accession>A0A4Z0HUW8</accession>
<dbReference type="RefSeq" id="WP_135358820.1">
    <property type="nucleotide sequence ID" value="NZ_JBLVUT010000001.1"/>
</dbReference>
<protein>
    <submittedName>
        <fullName evidence="5">DUF4190 domain-containing protein</fullName>
    </submittedName>
</protein>
<evidence type="ECO:0000259" key="4">
    <source>
        <dbReference type="Pfam" id="PF14032"/>
    </source>
</evidence>
<dbReference type="Pfam" id="PF14032">
    <property type="entry name" value="PknH_C"/>
    <property type="match status" value="1"/>
</dbReference>
<dbReference type="Gene3D" id="3.40.1000.70">
    <property type="entry name" value="PknH-like extracellular domain"/>
    <property type="match status" value="1"/>
</dbReference>
<evidence type="ECO:0000256" key="2">
    <source>
        <dbReference type="SAM" id="Phobius"/>
    </source>
</evidence>